<organism evidence="3 4">
    <name type="scientific">Elizabethkingia miricola</name>
    <name type="common">Chryseobacterium miricola</name>
    <dbReference type="NCBI Taxonomy" id="172045"/>
    <lineage>
        <taxon>Bacteria</taxon>
        <taxon>Pseudomonadati</taxon>
        <taxon>Bacteroidota</taxon>
        <taxon>Flavobacteriia</taxon>
        <taxon>Flavobacteriales</taxon>
        <taxon>Weeksellaceae</taxon>
        <taxon>Elizabethkingia</taxon>
    </lineage>
</organism>
<dbReference type="Proteomes" id="UP000064412">
    <property type="component" value="Unassembled WGS sequence"/>
</dbReference>
<feature type="region of interest" description="Disordered" evidence="1">
    <location>
        <begin position="229"/>
        <end position="270"/>
    </location>
</feature>
<feature type="domain" description="DUF6291" evidence="2">
    <location>
        <begin position="7"/>
        <end position="84"/>
    </location>
</feature>
<comment type="caution">
    <text evidence="3">The sequence shown here is derived from an EMBL/GenBank/DDBJ whole genome shotgun (WGS) entry which is preliminary data.</text>
</comment>
<dbReference type="EMBL" id="LNOI01000001">
    <property type="protein sequence ID" value="KUY20871.1"/>
    <property type="molecule type" value="Genomic_DNA"/>
</dbReference>
<dbReference type="InterPro" id="IPR046258">
    <property type="entry name" value="DUF6291"/>
</dbReference>
<gene>
    <name evidence="3" type="ORF">ATB95_08215</name>
</gene>
<name>A0ABD4DPK4_ELIMR</name>
<dbReference type="AlphaFoldDB" id="A0ABD4DPK4"/>
<sequence length="270" mass="30747">MAKDKKSFIGYCDWERTFDFLSDEEAGKLIKHFFAYINDKDPILEDRLLQMAFEPIKLQLNRDLSKYEEVKRKRSEAGRQGGLKSGESRGKQSEPIDSDALSDEANASFASNAKQNEANEAVTDTVIVTVNDTVTDILLEKETKEGEFEESIQEEIFETDKQPDEDLSKKVAQKKVFRPPSVQQVQEYCNERKNNISGYEFVTFYQSKGWMIGKNKMKDWQAAVRTWEAKRNKDGNNQKTGSGSSNIRNGNDKVSGTTEILGGARYTEFT</sequence>
<proteinExistence type="predicted"/>
<evidence type="ECO:0000256" key="1">
    <source>
        <dbReference type="SAM" id="MobiDB-lite"/>
    </source>
</evidence>
<evidence type="ECO:0000259" key="2">
    <source>
        <dbReference type="Pfam" id="PF19808"/>
    </source>
</evidence>
<feature type="compositionally biased region" description="Polar residues" evidence="1">
    <location>
        <begin position="237"/>
        <end position="258"/>
    </location>
</feature>
<evidence type="ECO:0000313" key="3">
    <source>
        <dbReference type="EMBL" id="KUY20871.1"/>
    </source>
</evidence>
<feature type="region of interest" description="Disordered" evidence="1">
    <location>
        <begin position="71"/>
        <end position="100"/>
    </location>
</feature>
<accession>A0ABD4DPK4</accession>
<reference evidence="3 4" key="1">
    <citation type="submission" date="2015-11" db="EMBL/GenBank/DDBJ databases">
        <authorList>
            <person name="Nicholson A.C."/>
            <person name="Humrighouse B.W."/>
            <person name="Graziano J."/>
            <person name="Lasker B."/>
            <person name="Whitney A.M."/>
            <person name="Mcquiston J.R."/>
        </authorList>
    </citation>
    <scope>NUCLEOTIDE SEQUENCE [LARGE SCALE GENOMIC DNA]</scope>
    <source>
        <strain evidence="3 4">G4071</strain>
    </source>
</reference>
<dbReference type="RefSeq" id="WP_059344506.1">
    <property type="nucleotide sequence ID" value="NZ_FTQX01000017.1"/>
</dbReference>
<protein>
    <recommendedName>
        <fullName evidence="2">DUF6291 domain-containing protein</fullName>
    </recommendedName>
</protein>
<dbReference type="Pfam" id="PF19808">
    <property type="entry name" value="DUF6291"/>
    <property type="match status" value="1"/>
</dbReference>
<evidence type="ECO:0000313" key="4">
    <source>
        <dbReference type="Proteomes" id="UP000064412"/>
    </source>
</evidence>